<feature type="transmembrane region" description="Helical" evidence="15">
    <location>
        <begin position="154"/>
        <end position="171"/>
    </location>
</feature>
<evidence type="ECO:0000256" key="12">
    <source>
        <dbReference type="ARBA" id="ARBA00029961"/>
    </source>
</evidence>
<evidence type="ECO:0000256" key="7">
    <source>
        <dbReference type="ARBA" id="ARBA00022475"/>
    </source>
</evidence>
<dbReference type="InterPro" id="IPR005829">
    <property type="entry name" value="Sugar_transporter_CS"/>
</dbReference>
<evidence type="ECO:0000256" key="11">
    <source>
        <dbReference type="ARBA" id="ARBA00023136"/>
    </source>
</evidence>
<dbReference type="InterPro" id="IPR003663">
    <property type="entry name" value="Sugar/inositol_transpt"/>
</dbReference>
<feature type="transmembrane region" description="Helical" evidence="15">
    <location>
        <begin position="210"/>
        <end position="229"/>
    </location>
</feature>
<comment type="subcellular location">
    <subcellularLocation>
        <location evidence="2">Cell membrane</location>
        <location evidence="2">Sarcolemma</location>
    </subcellularLocation>
    <subcellularLocation>
        <location evidence="3">Cell membrane</location>
        <topology evidence="3">Multi-pass membrane protein</topology>
    </subcellularLocation>
</comment>
<reference evidence="18" key="1">
    <citation type="submission" date="2025-08" db="UniProtKB">
        <authorList>
            <consortium name="RefSeq"/>
        </authorList>
    </citation>
    <scope>IDENTIFICATION</scope>
</reference>
<keyword evidence="10 15" id="KW-1133">Transmembrane helix</keyword>
<accession>A0A6P8QSL1</accession>
<feature type="transmembrane region" description="Helical" evidence="15">
    <location>
        <begin position="368"/>
        <end position="386"/>
    </location>
</feature>
<evidence type="ECO:0000256" key="14">
    <source>
        <dbReference type="RuleBase" id="RU003346"/>
    </source>
</evidence>
<sequence>MVVDNVQADFLNRHSLDLGKWALSASAFQAMVHRWVSKNEDWKGIKSHLDEDKLNSTLPWHLTFPLLAVAFLSSFGSSMLYGYNLAVVNSPDKHIKAFYNATWFFRYQQSRTLSPLVPVYSLTASVFAIGGLIGSLIVGSLVSRFGRKGTIVRSALLVFIAGGLMGLSRLLQSSEMITIGRLITGLHSGISLSAVPMFLAEIAPKNLRGFLVMIPTVFICIGVFAAQILGLPELLGKDEYWPLFLSVIVMPSLIQFLLLPWFPESPRYLLIEKDNVNASLRALKSYHVNCDVQDLIQEMEEEKHYLSSVQMCSVQELLTDRSLKWQVITIVVINVGMQLSGIDVIWFYTNAIFKNTGIPPAQIPYTTVGTGGIEIIAALLGCLTVEKLGRRPLLIAGFTVMGICCAGITIALQLQKQVPWMNYVSATCAIGIIAGFCIGPAGIPFILTAEMFLQCHRPAAYTLGGASNWMCSIIMGLIFPFFQISAGAIIYVVFCVICLLVAMYVFLIVPETKNKTFLEISQKFSSVKRHVRFSVANDEMKMSSLNGYDGTEGGHHT</sequence>
<feature type="transmembrane region" description="Helical" evidence="15">
    <location>
        <begin position="488"/>
        <end position="509"/>
    </location>
</feature>
<feature type="transmembrane region" description="Helical" evidence="15">
    <location>
        <begin position="420"/>
        <end position="447"/>
    </location>
</feature>
<dbReference type="PANTHER" id="PTHR23503">
    <property type="entry name" value="SOLUTE CARRIER FAMILY 2"/>
    <property type="match status" value="1"/>
</dbReference>
<proteinExistence type="inferred from homology"/>
<feature type="transmembrane region" description="Helical" evidence="15">
    <location>
        <begin position="241"/>
        <end position="262"/>
    </location>
</feature>
<dbReference type="AlphaFoldDB" id="A0A6P8QSL1"/>
<comment type="similarity">
    <text evidence="4">Belongs to the major facilitator superfamily. Sugar transporter (TC 2.A.1.1) family. Glucose transporter subfamily.</text>
</comment>
<feature type="transmembrane region" description="Helical" evidence="15">
    <location>
        <begin position="459"/>
        <end position="482"/>
    </location>
</feature>
<comment type="catalytic activity">
    <reaction evidence="1">
        <text>D-fructose(out) = D-fructose(in)</text>
        <dbReference type="Rhea" id="RHEA:60372"/>
        <dbReference type="ChEBI" id="CHEBI:37721"/>
    </reaction>
</comment>
<dbReference type="InParanoid" id="A0A6P8QSL1"/>
<dbReference type="KEGG" id="gsh:117359760"/>
<keyword evidence="9 15" id="KW-0812">Transmembrane</keyword>
<name>A0A6P8QSL1_GEOSA</name>
<dbReference type="Proteomes" id="UP000515159">
    <property type="component" value="Chromosome 4"/>
</dbReference>
<keyword evidence="17" id="KW-1185">Reference proteome</keyword>
<evidence type="ECO:0000256" key="15">
    <source>
        <dbReference type="SAM" id="Phobius"/>
    </source>
</evidence>
<dbReference type="FunFam" id="1.20.1250.20:FF:001511">
    <property type="entry name" value="Solute carrier family 2, facilitated glucose transporter member 5"/>
    <property type="match status" value="1"/>
</dbReference>
<dbReference type="NCBIfam" id="TIGR00879">
    <property type="entry name" value="SP"/>
    <property type="match status" value="1"/>
</dbReference>
<feature type="transmembrane region" description="Helical" evidence="15">
    <location>
        <begin position="62"/>
        <end position="83"/>
    </location>
</feature>
<feature type="transmembrane region" description="Helical" evidence="15">
    <location>
        <begin position="393"/>
        <end position="414"/>
    </location>
</feature>
<feature type="transmembrane region" description="Helical" evidence="15">
    <location>
        <begin position="119"/>
        <end position="142"/>
    </location>
</feature>
<feature type="domain" description="Major facilitator superfamily (MFS) profile" evidence="16">
    <location>
        <begin position="70"/>
        <end position="513"/>
    </location>
</feature>
<dbReference type="Gene3D" id="1.20.1250.20">
    <property type="entry name" value="MFS general substrate transporter like domains"/>
    <property type="match status" value="1"/>
</dbReference>
<dbReference type="OrthoDB" id="4540492at2759"/>
<organism evidence="17 18">
    <name type="scientific">Geotrypetes seraphini</name>
    <name type="common">Gaboon caecilian</name>
    <name type="synonym">Caecilia seraphini</name>
    <dbReference type="NCBI Taxonomy" id="260995"/>
    <lineage>
        <taxon>Eukaryota</taxon>
        <taxon>Metazoa</taxon>
        <taxon>Chordata</taxon>
        <taxon>Craniata</taxon>
        <taxon>Vertebrata</taxon>
        <taxon>Euteleostomi</taxon>
        <taxon>Amphibia</taxon>
        <taxon>Gymnophiona</taxon>
        <taxon>Geotrypetes</taxon>
    </lineage>
</organism>
<evidence type="ECO:0000256" key="13">
    <source>
        <dbReference type="ARBA" id="ARBA00031099"/>
    </source>
</evidence>
<keyword evidence="8" id="KW-0762">Sugar transport</keyword>
<dbReference type="PANTHER" id="PTHR23503:SF25">
    <property type="entry name" value="MAJOR FACILITATOR SUPERFAMILY (MFS) PROFILE DOMAIN-CONTAINING PROTEIN"/>
    <property type="match status" value="1"/>
</dbReference>
<dbReference type="PRINTS" id="PR00171">
    <property type="entry name" value="SUGRTRNSPORT"/>
</dbReference>
<protein>
    <recommendedName>
        <fullName evidence="5">Solute carrier family 2, facilitated glucose transporter member 5</fullName>
    </recommendedName>
    <alternativeName>
        <fullName evidence="13">Fructose transporter</fullName>
    </alternativeName>
    <alternativeName>
        <fullName evidence="12">Glucose transporter type 5, small intestine</fullName>
    </alternativeName>
</protein>
<dbReference type="PROSITE" id="PS00217">
    <property type="entry name" value="SUGAR_TRANSPORT_2"/>
    <property type="match status" value="1"/>
</dbReference>
<dbReference type="InterPro" id="IPR020846">
    <property type="entry name" value="MFS_dom"/>
</dbReference>
<keyword evidence="6 14" id="KW-0813">Transport</keyword>
<keyword evidence="11 15" id="KW-0472">Membrane</keyword>
<dbReference type="InterPro" id="IPR005828">
    <property type="entry name" value="MFS_sugar_transport-like"/>
</dbReference>
<evidence type="ECO:0000256" key="9">
    <source>
        <dbReference type="ARBA" id="ARBA00022692"/>
    </source>
</evidence>
<dbReference type="InterPro" id="IPR036259">
    <property type="entry name" value="MFS_trans_sf"/>
</dbReference>
<dbReference type="PROSITE" id="PS50850">
    <property type="entry name" value="MFS"/>
    <property type="match status" value="1"/>
</dbReference>
<feature type="transmembrane region" description="Helical" evidence="15">
    <location>
        <begin position="327"/>
        <end position="348"/>
    </location>
</feature>
<gene>
    <name evidence="18" type="primary">LOC117359760</name>
</gene>
<evidence type="ECO:0000256" key="3">
    <source>
        <dbReference type="ARBA" id="ARBA00004651"/>
    </source>
</evidence>
<keyword evidence="7" id="KW-1003">Cell membrane</keyword>
<evidence type="ECO:0000256" key="1">
    <source>
        <dbReference type="ARBA" id="ARBA00000590"/>
    </source>
</evidence>
<dbReference type="GeneID" id="117359760"/>
<evidence type="ECO:0000313" key="18">
    <source>
        <dbReference type="RefSeq" id="XP_033798870.1"/>
    </source>
</evidence>
<dbReference type="GO" id="GO:1990539">
    <property type="term" value="P:fructose import across plasma membrane"/>
    <property type="evidence" value="ECO:0007669"/>
    <property type="project" value="UniProtKB-ARBA"/>
</dbReference>
<dbReference type="GO" id="GO:0005353">
    <property type="term" value="F:fructose transmembrane transporter activity"/>
    <property type="evidence" value="ECO:0007669"/>
    <property type="project" value="UniProtKB-ARBA"/>
</dbReference>
<evidence type="ECO:0000259" key="16">
    <source>
        <dbReference type="PROSITE" id="PS50850"/>
    </source>
</evidence>
<dbReference type="RefSeq" id="XP_033798870.1">
    <property type="nucleotide sequence ID" value="XM_033942979.1"/>
</dbReference>
<dbReference type="Pfam" id="PF00083">
    <property type="entry name" value="Sugar_tr"/>
    <property type="match status" value="1"/>
</dbReference>
<evidence type="ECO:0000256" key="5">
    <source>
        <dbReference type="ARBA" id="ARBA00015973"/>
    </source>
</evidence>
<evidence type="ECO:0000256" key="2">
    <source>
        <dbReference type="ARBA" id="ARBA00004135"/>
    </source>
</evidence>
<dbReference type="InterPro" id="IPR045263">
    <property type="entry name" value="GLUT"/>
</dbReference>
<evidence type="ECO:0000313" key="17">
    <source>
        <dbReference type="Proteomes" id="UP000515159"/>
    </source>
</evidence>
<evidence type="ECO:0000256" key="10">
    <source>
        <dbReference type="ARBA" id="ARBA00022989"/>
    </source>
</evidence>
<dbReference type="GO" id="GO:0070837">
    <property type="term" value="P:dehydroascorbic acid transport"/>
    <property type="evidence" value="ECO:0007669"/>
    <property type="project" value="TreeGrafter"/>
</dbReference>
<dbReference type="GO" id="GO:0042383">
    <property type="term" value="C:sarcolemma"/>
    <property type="evidence" value="ECO:0007669"/>
    <property type="project" value="UniProtKB-SubCell"/>
</dbReference>
<evidence type="ECO:0000256" key="8">
    <source>
        <dbReference type="ARBA" id="ARBA00022597"/>
    </source>
</evidence>
<evidence type="ECO:0000256" key="4">
    <source>
        <dbReference type="ARBA" id="ARBA00007004"/>
    </source>
</evidence>
<dbReference type="SUPFAM" id="SSF103473">
    <property type="entry name" value="MFS general substrate transporter"/>
    <property type="match status" value="1"/>
</dbReference>
<evidence type="ECO:0000256" key="6">
    <source>
        <dbReference type="ARBA" id="ARBA00022448"/>
    </source>
</evidence>
<dbReference type="GO" id="GO:0055056">
    <property type="term" value="F:D-glucose transmembrane transporter activity"/>
    <property type="evidence" value="ECO:0007669"/>
    <property type="project" value="TreeGrafter"/>
</dbReference>
<dbReference type="GO" id="GO:0046323">
    <property type="term" value="P:D-glucose import"/>
    <property type="evidence" value="ECO:0007669"/>
    <property type="project" value="TreeGrafter"/>
</dbReference>